<dbReference type="GO" id="GO:0004107">
    <property type="term" value="F:chorismate synthase activity"/>
    <property type="evidence" value="ECO:0007669"/>
    <property type="project" value="UniProtKB-UniRule"/>
</dbReference>
<name>D3PBX1_DEFDS</name>
<dbReference type="NCBIfam" id="NF003793">
    <property type="entry name" value="PRK05382.1"/>
    <property type="match status" value="1"/>
</dbReference>
<dbReference type="PIRSF" id="PIRSF001456">
    <property type="entry name" value="Chorismate_synth"/>
    <property type="match status" value="1"/>
</dbReference>
<dbReference type="Gene3D" id="3.60.150.10">
    <property type="entry name" value="Chorismate synthase AroC"/>
    <property type="match status" value="1"/>
</dbReference>
<dbReference type="CDD" id="cd07304">
    <property type="entry name" value="Chorismate_synthase"/>
    <property type="match status" value="1"/>
</dbReference>
<dbReference type="PROSITE" id="PS00789">
    <property type="entry name" value="CHORISMATE_SYNTHASE_3"/>
    <property type="match status" value="1"/>
</dbReference>
<feature type="binding site" evidence="7">
    <location>
        <begin position="292"/>
        <end position="296"/>
    </location>
    <ligand>
        <name>FMN</name>
        <dbReference type="ChEBI" id="CHEBI:58210"/>
    </ligand>
</feature>
<keyword evidence="4 7" id="KW-0028">Amino-acid biosynthesis</keyword>
<evidence type="ECO:0000256" key="1">
    <source>
        <dbReference type="ARBA" id="ARBA00005044"/>
    </source>
</evidence>
<dbReference type="GO" id="GO:0009423">
    <property type="term" value="P:chorismate biosynthetic process"/>
    <property type="evidence" value="ECO:0007669"/>
    <property type="project" value="UniProtKB-UniRule"/>
</dbReference>
<evidence type="ECO:0000313" key="9">
    <source>
        <dbReference type="EMBL" id="BAI80094.1"/>
    </source>
</evidence>
<dbReference type="GO" id="GO:0005829">
    <property type="term" value="C:cytosol"/>
    <property type="evidence" value="ECO:0007669"/>
    <property type="project" value="TreeGrafter"/>
</dbReference>
<dbReference type="OrthoDB" id="9771806at2"/>
<protein>
    <recommendedName>
        <fullName evidence="3 7">Chorismate synthase</fullName>
        <shortName evidence="7">CS</shortName>
        <ecNumber evidence="3 7">4.2.3.5</ecNumber>
    </recommendedName>
    <alternativeName>
        <fullName evidence="7">5-enolpyruvylshikimate-3-phosphate phospholyase</fullName>
    </alternativeName>
</protein>
<accession>D3PBX1</accession>
<comment type="cofactor">
    <cofactor evidence="7 8">
        <name>FMNH2</name>
        <dbReference type="ChEBI" id="CHEBI:57618"/>
    </cofactor>
    <text evidence="7 8">Reduced FMN (FMNH(2)).</text>
</comment>
<dbReference type="InterPro" id="IPR020541">
    <property type="entry name" value="Chorismate_synthase_CS"/>
</dbReference>
<keyword evidence="7" id="KW-0274">FAD</keyword>
<dbReference type="RefSeq" id="WP_013007342.1">
    <property type="nucleotide sequence ID" value="NC_013939.1"/>
</dbReference>
<feature type="binding site" evidence="7">
    <location>
        <position position="277"/>
    </location>
    <ligand>
        <name>FMN</name>
        <dbReference type="ChEBI" id="CHEBI:58210"/>
    </ligand>
</feature>
<reference evidence="9 10" key="1">
    <citation type="journal article" date="2010" name="DNA Res.">
        <title>Bacterial lifestyle in a deep-sea hydrothermal vent chimney revealed by the genome sequence of the thermophilic bacterium Deferribacter desulfuricans SSM1.</title>
        <authorList>
            <person name="Takaki Y."/>
            <person name="Shimamura S."/>
            <person name="Nakagawa S."/>
            <person name="Fukuhara Y."/>
            <person name="Horikawa H."/>
            <person name="Ankai A."/>
            <person name="Harada T."/>
            <person name="Hosoyama A."/>
            <person name="Oguchi A."/>
            <person name="Fukui S."/>
            <person name="Fujita N."/>
            <person name="Takami H."/>
            <person name="Takai K."/>
        </authorList>
    </citation>
    <scope>NUCLEOTIDE SEQUENCE [LARGE SCALE GENOMIC DNA]</scope>
    <source>
        <strain evidence="10">DSM 14783 / JCM 11476 / NBRC 101012 / SSM1</strain>
    </source>
</reference>
<evidence type="ECO:0000256" key="3">
    <source>
        <dbReference type="ARBA" id="ARBA00013036"/>
    </source>
</evidence>
<dbReference type="InterPro" id="IPR035904">
    <property type="entry name" value="Chorismate_synth_AroC_sf"/>
</dbReference>
<comment type="catalytic activity">
    <reaction evidence="7 8">
        <text>5-O-(1-carboxyvinyl)-3-phosphoshikimate = chorismate + phosphate</text>
        <dbReference type="Rhea" id="RHEA:21020"/>
        <dbReference type="ChEBI" id="CHEBI:29748"/>
        <dbReference type="ChEBI" id="CHEBI:43474"/>
        <dbReference type="ChEBI" id="CHEBI:57701"/>
        <dbReference type="EC" id="4.2.3.5"/>
    </reaction>
</comment>
<dbReference type="Pfam" id="PF01264">
    <property type="entry name" value="Chorismate_synt"/>
    <property type="match status" value="1"/>
</dbReference>
<gene>
    <name evidence="7 9" type="primary">aroC</name>
    <name evidence="9" type="ordered locus">DEFDS_0612</name>
</gene>
<evidence type="ECO:0000313" key="10">
    <source>
        <dbReference type="Proteomes" id="UP000001520"/>
    </source>
</evidence>
<feature type="binding site" evidence="7">
    <location>
        <begin position="125"/>
        <end position="127"/>
    </location>
    <ligand>
        <name>FMN</name>
        <dbReference type="ChEBI" id="CHEBI:58210"/>
    </ligand>
</feature>
<dbReference type="SUPFAM" id="SSF103263">
    <property type="entry name" value="Chorismate synthase, AroC"/>
    <property type="match status" value="1"/>
</dbReference>
<sequence length="353" mass="38696">MAGNSFGRIFKITTFGESHGKAVGVVVDGCPPNIEISKEDIQRELDRRRPGQSEITTPRAEKDEVEILSGVFEGKTTGTPICMLVYNSDFRSKDYSYIKDKFRPGHADFTYYKKYGIRDYRGGGRSSSRETIGRVCAGAIAKKILRKLGVSVYAYVLRVGDIVAKNIDFDEIERNPVRCPDKEAAKKMYDLILSIKKEGDSIGAIIEVVAKGVPVGLGEPVFDRLNAELAKAIFSIPAVKGVEFGQGFNVVNMRGSENNDEISSKGFLSNNAGGTLGGISSGEDIVLRFAIKPPSSILISRKSITIDGEECEIITEGRHDPCVAPRVVPIAEAMVSLVLVDYYLIDRVRKNIF</sequence>
<dbReference type="AlphaFoldDB" id="D3PBX1"/>
<dbReference type="HAMAP" id="MF_00300">
    <property type="entry name" value="Chorismate_synth"/>
    <property type="match status" value="1"/>
</dbReference>
<dbReference type="EMBL" id="AP011529">
    <property type="protein sequence ID" value="BAI80094.1"/>
    <property type="molecule type" value="Genomic_DNA"/>
</dbReference>
<keyword evidence="7" id="KW-0288">FMN</keyword>
<comment type="function">
    <text evidence="7">Catalyzes the anti-1,4-elimination of the C-3 phosphate and the C-6 proR hydrogen from 5-enolpyruvylshikimate-3-phosphate (EPSP) to yield chorismate, which is the branch point compound that serves as the starting substrate for the three terminal pathways of aromatic amino acid biosynthesis. This reaction introduces a second double bond into the aromatic ring system.</text>
</comment>
<feature type="binding site" evidence="7">
    <location>
        <position position="318"/>
    </location>
    <ligand>
        <name>FMN</name>
        <dbReference type="ChEBI" id="CHEBI:58210"/>
    </ligand>
</feature>
<dbReference type="UniPathway" id="UPA00053">
    <property type="reaction ID" value="UER00090"/>
</dbReference>
<feature type="binding site" evidence="7">
    <location>
        <position position="48"/>
    </location>
    <ligand>
        <name>NADP(+)</name>
        <dbReference type="ChEBI" id="CHEBI:58349"/>
    </ligand>
</feature>
<keyword evidence="10" id="KW-1185">Reference proteome</keyword>
<keyword evidence="5 7" id="KW-0057">Aromatic amino acid biosynthesis</keyword>
<dbReference type="GO" id="GO:0008652">
    <property type="term" value="P:amino acid biosynthetic process"/>
    <property type="evidence" value="ECO:0007669"/>
    <property type="project" value="UniProtKB-KW"/>
</dbReference>
<dbReference type="EC" id="4.2.3.5" evidence="3 7"/>
<evidence type="ECO:0000256" key="5">
    <source>
        <dbReference type="ARBA" id="ARBA00023141"/>
    </source>
</evidence>
<evidence type="ECO:0000256" key="7">
    <source>
        <dbReference type="HAMAP-Rule" id="MF_00300"/>
    </source>
</evidence>
<comment type="caution">
    <text evidence="7">Lacks conserved residue(s) required for the propagation of feature annotation.</text>
</comment>
<keyword evidence="7" id="KW-0285">Flavoprotein</keyword>
<dbReference type="KEGG" id="ddf:DEFDS_0612"/>
<dbReference type="NCBIfam" id="TIGR00033">
    <property type="entry name" value="aroC"/>
    <property type="match status" value="1"/>
</dbReference>
<dbReference type="InterPro" id="IPR000453">
    <property type="entry name" value="Chorismate_synth"/>
</dbReference>
<dbReference type="PANTHER" id="PTHR21085:SF0">
    <property type="entry name" value="CHORISMATE SYNTHASE"/>
    <property type="match status" value="1"/>
</dbReference>
<dbReference type="FunFam" id="3.60.150.10:FF:000003">
    <property type="entry name" value="Chorismate synthase"/>
    <property type="match status" value="1"/>
</dbReference>
<keyword evidence="7" id="KW-0521">NADP</keyword>
<evidence type="ECO:0000256" key="8">
    <source>
        <dbReference type="RuleBase" id="RU000605"/>
    </source>
</evidence>
<dbReference type="STRING" id="639282.DEFDS_0612"/>
<organism evidence="9 10">
    <name type="scientific">Deferribacter desulfuricans (strain DSM 14783 / JCM 11476 / NBRC 101012 / SSM1)</name>
    <dbReference type="NCBI Taxonomy" id="639282"/>
    <lineage>
        <taxon>Bacteria</taxon>
        <taxon>Pseudomonadati</taxon>
        <taxon>Deferribacterota</taxon>
        <taxon>Deferribacteres</taxon>
        <taxon>Deferribacterales</taxon>
        <taxon>Deferribacteraceae</taxon>
        <taxon>Deferribacter</taxon>
    </lineage>
</organism>
<dbReference type="HOGENOM" id="CLU_034547_0_2_0"/>
<evidence type="ECO:0000256" key="2">
    <source>
        <dbReference type="ARBA" id="ARBA00008014"/>
    </source>
</evidence>
<keyword evidence="6 7" id="KW-0456">Lyase</keyword>
<comment type="subunit">
    <text evidence="7">Homotetramer.</text>
</comment>
<evidence type="ECO:0000256" key="6">
    <source>
        <dbReference type="ARBA" id="ARBA00023239"/>
    </source>
</evidence>
<dbReference type="GO" id="GO:0010181">
    <property type="term" value="F:FMN binding"/>
    <property type="evidence" value="ECO:0007669"/>
    <property type="project" value="TreeGrafter"/>
</dbReference>
<comment type="pathway">
    <text evidence="1 7 8">Metabolic intermediate biosynthesis; chorismate biosynthesis; chorismate from D-erythrose 4-phosphate and phosphoenolpyruvate: step 7/7.</text>
</comment>
<dbReference type="GO" id="GO:0009073">
    <property type="term" value="P:aromatic amino acid family biosynthetic process"/>
    <property type="evidence" value="ECO:0007669"/>
    <property type="project" value="UniProtKB-KW"/>
</dbReference>
<dbReference type="Proteomes" id="UP000001520">
    <property type="component" value="Chromosome"/>
</dbReference>
<dbReference type="PROSITE" id="PS00787">
    <property type="entry name" value="CHORISMATE_SYNTHASE_1"/>
    <property type="match status" value="1"/>
</dbReference>
<evidence type="ECO:0000256" key="4">
    <source>
        <dbReference type="ARBA" id="ARBA00022605"/>
    </source>
</evidence>
<proteinExistence type="inferred from homology"/>
<comment type="similarity">
    <text evidence="2 7 8">Belongs to the chorismate synthase family.</text>
</comment>
<dbReference type="eggNOG" id="COG0082">
    <property type="taxonomic scope" value="Bacteria"/>
</dbReference>
<dbReference type="PANTHER" id="PTHR21085">
    <property type="entry name" value="CHORISMATE SYNTHASE"/>
    <property type="match status" value="1"/>
</dbReference>